<keyword evidence="11 17" id="KW-0418">Kinase</keyword>
<dbReference type="SUPFAM" id="SSF52935">
    <property type="entry name" value="PK C-terminal domain-like"/>
    <property type="match status" value="1"/>
</dbReference>
<reference evidence="20" key="2">
    <citation type="journal article" date="2021" name="PeerJ">
        <title>Extensive microbial diversity within the chicken gut microbiome revealed by metagenomics and culture.</title>
        <authorList>
            <person name="Gilroy R."/>
            <person name="Ravi A."/>
            <person name="Getino M."/>
            <person name="Pursley I."/>
            <person name="Horton D.L."/>
            <person name="Alikhan N.F."/>
            <person name="Baker D."/>
            <person name="Gharbi K."/>
            <person name="Hall N."/>
            <person name="Watson M."/>
            <person name="Adriaenssens E.M."/>
            <person name="Foster-Nyarko E."/>
            <person name="Jarju S."/>
            <person name="Secka A."/>
            <person name="Antonio M."/>
            <person name="Oren A."/>
            <person name="Chaudhuri R.R."/>
            <person name="La Ragione R."/>
            <person name="Hildebrand F."/>
            <person name="Pallen M.J."/>
        </authorList>
    </citation>
    <scope>NUCLEOTIDE SEQUENCE</scope>
    <source>
        <strain evidence="20">ChiGjej1B1-2707</strain>
    </source>
</reference>
<gene>
    <name evidence="20" type="primary">pyk</name>
    <name evidence="20" type="ORF">IAA69_02610</name>
</gene>
<comment type="cofactor">
    <cofactor evidence="1">
        <name>Mg(2+)</name>
        <dbReference type="ChEBI" id="CHEBI:18420"/>
    </cofactor>
</comment>
<dbReference type="Pfam" id="PF02887">
    <property type="entry name" value="PK_C"/>
    <property type="match status" value="1"/>
</dbReference>
<evidence type="ECO:0000313" key="20">
    <source>
        <dbReference type="EMBL" id="HIR01140.1"/>
    </source>
</evidence>
<dbReference type="InterPro" id="IPR015795">
    <property type="entry name" value="Pyrv_Knase_C"/>
</dbReference>
<dbReference type="GO" id="GO:0016301">
    <property type="term" value="F:kinase activity"/>
    <property type="evidence" value="ECO:0007669"/>
    <property type="project" value="UniProtKB-KW"/>
</dbReference>
<evidence type="ECO:0000256" key="6">
    <source>
        <dbReference type="ARBA" id="ARBA00012142"/>
    </source>
</evidence>
<evidence type="ECO:0000256" key="13">
    <source>
        <dbReference type="ARBA" id="ARBA00022842"/>
    </source>
</evidence>
<organism evidence="20 21">
    <name type="scientific">Candidatus Aveggerthella stercoripullorum</name>
    <dbReference type="NCBI Taxonomy" id="2840688"/>
    <lineage>
        <taxon>Bacteria</taxon>
        <taxon>Bacillati</taxon>
        <taxon>Actinomycetota</taxon>
        <taxon>Coriobacteriia</taxon>
        <taxon>Eggerthellales</taxon>
        <taxon>Eggerthellaceae</taxon>
        <taxon>Eggerthellaceae incertae sedis</taxon>
        <taxon>Candidatus Aveggerthella</taxon>
    </lineage>
</organism>
<dbReference type="InterPro" id="IPR036918">
    <property type="entry name" value="Pyrv_Knase_C_sf"/>
</dbReference>
<dbReference type="FunFam" id="2.40.33.10:FF:000001">
    <property type="entry name" value="Pyruvate kinase"/>
    <property type="match status" value="1"/>
</dbReference>
<evidence type="ECO:0000256" key="1">
    <source>
        <dbReference type="ARBA" id="ARBA00001946"/>
    </source>
</evidence>
<keyword evidence="13 17" id="KW-0460">Magnesium</keyword>
<evidence type="ECO:0000256" key="15">
    <source>
        <dbReference type="ARBA" id="ARBA00023317"/>
    </source>
</evidence>
<name>A0A9D0ZYU8_9ACTN</name>
<dbReference type="PRINTS" id="PR01050">
    <property type="entry name" value="PYRUVTKNASE"/>
</dbReference>
<dbReference type="Proteomes" id="UP000824261">
    <property type="component" value="Unassembled WGS sequence"/>
</dbReference>
<evidence type="ECO:0000256" key="14">
    <source>
        <dbReference type="ARBA" id="ARBA00023152"/>
    </source>
</evidence>
<evidence type="ECO:0000256" key="9">
    <source>
        <dbReference type="ARBA" id="ARBA00022723"/>
    </source>
</evidence>
<comment type="subunit">
    <text evidence="5">Homotetramer.</text>
</comment>
<evidence type="ECO:0000313" key="21">
    <source>
        <dbReference type="Proteomes" id="UP000824261"/>
    </source>
</evidence>
<keyword evidence="10" id="KW-0547">Nucleotide-binding</keyword>
<dbReference type="GO" id="GO:0005524">
    <property type="term" value="F:ATP binding"/>
    <property type="evidence" value="ECO:0007669"/>
    <property type="project" value="UniProtKB-KW"/>
</dbReference>
<keyword evidence="15 20" id="KW-0670">Pyruvate</keyword>
<evidence type="ECO:0000256" key="11">
    <source>
        <dbReference type="ARBA" id="ARBA00022777"/>
    </source>
</evidence>
<keyword evidence="9" id="KW-0479">Metal-binding</keyword>
<keyword evidence="8 17" id="KW-0808">Transferase</keyword>
<evidence type="ECO:0000256" key="16">
    <source>
        <dbReference type="NCBIfam" id="TIGR01064"/>
    </source>
</evidence>
<dbReference type="SUPFAM" id="SSF50800">
    <property type="entry name" value="PK beta-barrel domain-like"/>
    <property type="match status" value="1"/>
</dbReference>
<dbReference type="GO" id="GO:0000287">
    <property type="term" value="F:magnesium ion binding"/>
    <property type="evidence" value="ECO:0007669"/>
    <property type="project" value="UniProtKB-UniRule"/>
</dbReference>
<dbReference type="FunFam" id="3.20.20.60:FF:000025">
    <property type="entry name" value="Pyruvate kinase"/>
    <property type="match status" value="1"/>
</dbReference>
<comment type="cofactor">
    <cofactor evidence="2">
        <name>K(+)</name>
        <dbReference type="ChEBI" id="CHEBI:29103"/>
    </cofactor>
</comment>
<dbReference type="InterPro" id="IPR015813">
    <property type="entry name" value="Pyrv/PenolPyrv_kinase-like_dom"/>
</dbReference>
<dbReference type="AlphaFoldDB" id="A0A9D0ZYU8"/>
<comment type="pathway">
    <text evidence="3 17">Carbohydrate degradation; glycolysis; pyruvate from D-glyceraldehyde 3-phosphate: step 5/5.</text>
</comment>
<dbReference type="Gene3D" id="2.40.33.10">
    <property type="entry name" value="PK beta-barrel domain-like"/>
    <property type="match status" value="1"/>
</dbReference>
<dbReference type="SUPFAM" id="SSF51621">
    <property type="entry name" value="Phosphoenolpyruvate/pyruvate domain"/>
    <property type="match status" value="1"/>
</dbReference>
<comment type="similarity">
    <text evidence="4 17">Belongs to the pyruvate kinase family.</text>
</comment>
<dbReference type="PANTHER" id="PTHR11817">
    <property type="entry name" value="PYRUVATE KINASE"/>
    <property type="match status" value="1"/>
</dbReference>
<dbReference type="EMBL" id="DVGB01000032">
    <property type="protein sequence ID" value="HIR01140.1"/>
    <property type="molecule type" value="Genomic_DNA"/>
</dbReference>
<proteinExistence type="inferred from homology"/>
<dbReference type="InterPro" id="IPR040442">
    <property type="entry name" value="Pyrv_kinase-like_dom_sf"/>
</dbReference>
<dbReference type="InterPro" id="IPR001697">
    <property type="entry name" value="Pyr_Knase"/>
</dbReference>
<dbReference type="Gene3D" id="3.20.20.60">
    <property type="entry name" value="Phosphoenolpyruvate-binding domains"/>
    <property type="match status" value="1"/>
</dbReference>
<evidence type="ECO:0000259" key="19">
    <source>
        <dbReference type="Pfam" id="PF02887"/>
    </source>
</evidence>
<evidence type="ECO:0000256" key="5">
    <source>
        <dbReference type="ARBA" id="ARBA00011881"/>
    </source>
</evidence>
<dbReference type="Pfam" id="PF00224">
    <property type="entry name" value="PK"/>
    <property type="match status" value="1"/>
</dbReference>
<dbReference type="Gene3D" id="3.40.1380.20">
    <property type="entry name" value="Pyruvate kinase, C-terminal domain"/>
    <property type="match status" value="1"/>
</dbReference>
<accession>A0A9D0ZYU8</accession>
<dbReference type="NCBIfam" id="NF004491">
    <property type="entry name" value="PRK05826.1"/>
    <property type="match status" value="1"/>
</dbReference>
<sequence>MSKRTKIVCTLGPAVDSEEALRGLIEAGMDVARLNFSHGSHAEHKVRIDRLKKVREEMGSPCAIMLDTCGPEIRTGRLAGGRPIQLKAGETLVLTEDEVEGTAERVHQNCPGLARAVAPGATILVDDGLIELAVFRVDGGDIYCAVQNEGALGERKSINVPGVSVDLPALTEQDRADILFGIEQGVDFVAASFVRDAAGVREIRKFMTDHGGLDITLISKIESAQAIEHIEDIVELSGGIMVARGDLGVEVPPHRVPHLQKKIIRLCNEKYRPVITATQMLESMIHNPRPTRAEVTDVASAIYDGTDCVMLSGETAMGAHPVEAVRTMARIAEATEPYLREEGTTTARAAERSEVASSVGMAAVATAEAVGARCIVAPTMSGMTARMMANLRPNMPIYAPTPFEHVMRRMQLYWGVTPLLAPVVGELQTVFLRSRDVLVERGLLHVGDLAVLTAGDAKTGPEPRLVAETRYVVPANTMCVMKVKPEDV</sequence>
<evidence type="ECO:0000256" key="7">
    <source>
        <dbReference type="ARBA" id="ARBA00018587"/>
    </source>
</evidence>
<comment type="catalytic activity">
    <reaction evidence="17">
        <text>pyruvate + ATP = phosphoenolpyruvate + ADP + H(+)</text>
        <dbReference type="Rhea" id="RHEA:18157"/>
        <dbReference type="ChEBI" id="CHEBI:15361"/>
        <dbReference type="ChEBI" id="CHEBI:15378"/>
        <dbReference type="ChEBI" id="CHEBI:30616"/>
        <dbReference type="ChEBI" id="CHEBI:58702"/>
        <dbReference type="ChEBI" id="CHEBI:456216"/>
        <dbReference type="EC" id="2.7.1.40"/>
    </reaction>
</comment>
<evidence type="ECO:0000259" key="18">
    <source>
        <dbReference type="Pfam" id="PF00224"/>
    </source>
</evidence>
<evidence type="ECO:0000256" key="17">
    <source>
        <dbReference type="RuleBase" id="RU000504"/>
    </source>
</evidence>
<evidence type="ECO:0000256" key="10">
    <source>
        <dbReference type="ARBA" id="ARBA00022741"/>
    </source>
</evidence>
<reference evidence="20" key="1">
    <citation type="submission" date="2020-10" db="EMBL/GenBank/DDBJ databases">
        <authorList>
            <person name="Gilroy R."/>
        </authorList>
    </citation>
    <scope>NUCLEOTIDE SEQUENCE</scope>
    <source>
        <strain evidence="20">ChiGjej1B1-2707</strain>
    </source>
</reference>
<evidence type="ECO:0000256" key="3">
    <source>
        <dbReference type="ARBA" id="ARBA00004997"/>
    </source>
</evidence>
<dbReference type="InterPro" id="IPR011037">
    <property type="entry name" value="Pyrv_Knase-like_insert_dom_sf"/>
</dbReference>
<keyword evidence="14 17" id="KW-0324">Glycolysis</keyword>
<comment type="caution">
    <text evidence="20">The sequence shown here is derived from an EMBL/GenBank/DDBJ whole genome shotgun (WGS) entry which is preliminary data.</text>
</comment>
<dbReference type="NCBIfam" id="TIGR01064">
    <property type="entry name" value="pyruv_kin"/>
    <property type="match status" value="1"/>
</dbReference>
<dbReference type="PROSITE" id="PS00110">
    <property type="entry name" value="PYRUVATE_KINASE"/>
    <property type="match status" value="1"/>
</dbReference>
<evidence type="ECO:0000256" key="12">
    <source>
        <dbReference type="ARBA" id="ARBA00022840"/>
    </source>
</evidence>
<dbReference type="InterPro" id="IPR015806">
    <property type="entry name" value="Pyrv_Knase_insert_dom_sf"/>
</dbReference>
<evidence type="ECO:0000256" key="4">
    <source>
        <dbReference type="ARBA" id="ARBA00008663"/>
    </source>
</evidence>
<feature type="domain" description="Pyruvate kinase barrel" evidence="18">
    <location>
        <begin position="3"/>
        <end position="325"/>
    </location>
</feature>
<keyword evidence="12" id="KW-0067">ATP-binding</keyword>
<dbReference type="InterPro" id="IPR018209">
    <property type="entry name" value="Pyrv_Knase_AS"/>
</dbReference>
<dbReference type="GO" id="GO:0004743">
    <property type="term" value="F:pyruvate kinase activity"/>
    <property type="evidence" value="ECO:0007669"/>
    <property type="project" value="UniProtKB-UniRule"/>
</dbReference>
<feature type="domain" description="Pyruvate kinase C-terminal" evidence="19">
    <location>
        <begin position="358"/>
        <end position="458"/>
    </location>
</feature>
<dbReference type="GO" id="GO:0030955">
    <property type="term" value="F:potassium ion binding"/>
    <property type="evidence" value="ECO:0007669"/>
    <property type="project" value="UniProtKB-UniRule"/>
</dbReference>
<dbReference type="EC" id="2.7.1.40" evidence="6 16"/>
<protein>
    <recommendedName>
        <fullName evidence="7 16">Pyruvate kinase</fullName>
        <ecNumber evidence="6 16">2.7.1.40</ecNumber>
    </recommendedName>
</protein>
<dbReference type="InterPro" id="IPR015793">
    <property type="entry name" value="Pyrv_Knase_brl"/>
</dbReference>
<evidence type="ECO:0000256" key="8">
    <source>
        <dbReference type="ARBA" id="ARBA00022679"/>
    </source>
</evidence>
<dbReference type="NCBIfam" id="NF004978">
    <property type="entry name" value="PRK06354.1"/>
    <property type="match status" value="1"/>
</dbReference>
<evidence type="ECO:0000256" key="2">
    <source>
        <dbReference type="ARBA" id="ARBA00001958"/>
    </source>
</evidence>